<keyword evidence="2" id="KW-1133">Transmembrane helix</keyword>
<proteinExistence type="predicted"/>
<accession>A0A167C7Q8</accession>
<dbReference type="Pfam" id="PF07950">
    <property type="entry name" value="MCP1_TM"/>
    <property type="match status" value="1"/>
</dbReference>
<feature type="transmembrane region" description="Helical" evidence="2">
    <location>
        <begin position="108"/>
        <end position="126"/>
    </location>
</feature>
<dbReference type="EMBL" id="CP014500">
    <property type="protein sequence ID" value="ANB11325.1"/>
    <property type="molecule type" value="Genomic_DNA"/>
</dbReference>
<feature type="compositionally biased region" description="Acidic residues" evidence="1">
    <location>
        <begin position="17"/>
        <end position="28"/>
    </location>
</feature>
<dbReference type="SUPFAM" id="SSF81343">
    <property type="entry name" value="Fumarate reductase respiratory complex transmembrane subunits"/>
    <property type="match status" value="1"/>
</dbReference>
<gene>
    <name evidence="4" type="ORF">AWJ20_4129</name>
</gene>
<name>A0A167C7Q8_9ASCO</name>
<reference evidence="4 5" key="1">
    <citation type="submission" date="2016-02" db="EMBL/GenBank/DDBJ databases">
        <title>Complete genome sequence and transcriptome regulation of the pentose utilising yeast Sugiyamaella lignohabitans.</title>
        <authorList>
            <person name="Bellasio M."/>
            <person name="Peymann A."/>
            <person name="Valli M."/>
            <person name="Sipitzky M."/>
            <person name="Graf A."/>
            <person name="Sauer M."/>
            <person name="Marx H."/>
            <person name="Mattanovich D."/>
        </authorList>
    </citation>
    <scope>NUCLEOTIDE SEQUENCE [LARGE SCALE GENOMIC DNA]</scope>
    <source>
        <strain evidence="4 5">CBS 10342</strain>
    </source>
</reference>
<dbReference type="GO" id="GO:0007005">
    <property type="term" value="P:mitochondrion organization"/>
    <property type="evidence" value="ECO:0007669"/>
    <property type="project" value="TreeGrafter"/>
</dbReference>
<protein>
    <recommendedName>
        <fullName evidence="3">Mitochondrial adapter protein MCP1 transmembrane domain-containing protein</fullName>
    </recommendedName>
</protein>
<dbReference type="PANTHER" id="PTHR38409:SF1">
    <property type="entry name" value="MITOCHONDRIAL ADAPTER PROTEIN MCP1"/>
    <property type="match status" value="1"/>
</dbReference>
<evidence type="ECO:0000256" key="2">
    <source>
        <dbReference type="SAM" id="Phobius"/>
    </source>
</evidence>
<feature type="domain" description="Mitochondrial adapter protein MCP1 transmembrane" evidence="3">
    <location>
        <begin position="156"/>
        <end position="228"/>
    </location>
</feature>
<evidence type="ECO:0000256" key="1">
    <source>
        <dbReference type="SAM" id="MobiDB-lite"/>
    </source>
</evidence>
<dbReference type="Proteomes" id="UP000189580">
    <property type="component" value="Chromosome c"/>
</dbReference>
<dbReference type="RefSeq" id="XP_018733802.1">
    <property type="nucleotide sequence ID" value="XM_018881187.1"/>
</dbReference>
<dbReference type="OrthoDB" id="10259513at2759"/>
<dbReference type="GO" id="GO:0055088">
    <property type="term" value="P:lipid homeostasis"/>
    <property type="evidence" value="ECO:0007669"/>
    <property type="project" value="InterPro"/>
</dbReference>
<dbReference type="PANTHER" id="PTHR38409">
    <property type="entry name" value="MDM10-COMPLEMENTING PROTEIN 1"/>
    <property type="match status" value="1"/>
</dbReference>
<dbReference type="GeneID" id="30036227"/>
<dbReference type="InterPro" id="IPR039960">
    <property type="entry name" value="MCP1"/>
</dbReference>
<organism evidence="4 5">
    <name type="scientific">Sugiyamaella lignohabitans</name>
    <dbReference type="NCBI Taxonomy" id="796027"/>
    <lineage>
        <taxon>Eukaryota</taxon>
        <taxon>Fungi</taxon>
        <taxon>Dikarya</taxon>
        <taxon>Ascomycota</taxon>
        <taxon>Saccharomycotina</taxon>
        <taxon>Dipodascomycetes</taxon>
        <taxon>Dipodascales</taxon>
        <taxon>Trichomonascaceae</taxon>
        <taxon>Sugiyamaella</taxon>
    </lineage>
</organism>
<keyword evidence="2" id="KW-0812">Transmembrane</keyword>
<dbReference type="InterPro" id="IPR012472">
    <property type="entry name" value="MCP1_TM"/>
</dbReference>
<dbReference type="GO" id="GO:0005741">
    <property type="term" value="C:mitochondrial outer membrane"/>
    <property type="evidence" value="ECO:0007669"/>
    <property type="project" value="TreeGrafter"/>
</dbReference>
<feature type="transmembrane region" description="Helical" evidence="2">
    <location>
        <begin position="67"/>
        <end position="88"/>
    </location>
</feature>
<feature type="transmembrane region" description="Helical" evidence="2">
    <location>
        <begin position="230"/>
        <end position="247"/>
    </location>
</feature>
<evidence type="ECO:0000259" key="3">
    <source>
        <dbReference type="Pfam" id="PF07950"/>
    </source>
</evidence>
<evidence type="ECO:0000313" key="5">
    <source>
        <dbReference type="Proteomes" id="UP000189580"/>
    </source>
</evidence>
<keyword evidence="5" id="KW-1185">Reference proteome</keyword>
<feature type="compositionally biased region" description="Basic and acidic residues" evidence="1">
    <location>
        <begin position="36"/>
        <end position="46"/>
    </location>
</feature>
<keyword evidence="2" id="KW-0472">Membrane</keyword>
<feature type="transmembrane region" description="Helical" evidence="2">
    <location>
        <begin position="193"/>
        <end position="214"/>
    </location>
</feature>
<feature type="transmembrane region" description="Helical" evidence="2">
    <location>
        <begin position="147"/>
        <end position="173"/>
    </location>
</feature>
<evidence type="ECO:0000313" key="4">
    <source>
        <dbReference type="EMBL" id="ANB11325.1"/>
    </source>
</evidence>
<dbReference type="InterPro" id="IPR034804">
    <property type="entry name" value="SQR/QFR_C/D"/>
</dbReference>
<sequence>MVNQRKPPKEHLVEVAPEPEIEPIEAEELPTVNTDGIKDDSNPEKKDVHMSPLQIIQKIHRYSTYSFSGFLFLHASSVIFAPVISPSFGESVLQTANPIYQAPGIEPLLVYGSLAAHVTSGIILRAHKAYLNKRYYDQWKLPRFSPLAVSGYVVLPFVLGHITASRIAPQIVLGDSSLISLQYIAHGFHRHPILSWLAYIPLVFLVSHHVIWGWKRWLNLFGKKYTRKTYALFSTILLCGYISLARISRMPKVSGWVASQFDKVFAAIYF</sequence>
<dbReference type="AlphaFoldDB" id="A0A167C7Q8"/>
<feature type="region of interest" description="Disordered" evidence="1">
    <location>
        <begin position="1"/>
        <end position="46"/>
    </location>
</feature>
<dbReference type="KEGG" id="slb:AWJ20_4129"/>